<dbReference type="EMBL" id="SNXC01000013">
    <property type="protein sequence ID" value="TDO96685.1"/>
    <property type="molecule type" value="Genomic_DNA"/>
</dbReference>
<gene>
    <name evidence="3" type="ORF">DFP79_2447</name>
</gene>
<organism evidence="3 4">
    <name type="scientific">Marinomonas balearica</name>
    <dbReference type="NCBI Taxonomy" id="491947"/>
    <lineage>
        <taxon>Bacteria</taxon>
        <taxon>Pseudomonadati</taxon>
        <taxon>Pseudomonadota</taxon>
        <taxon>Gammaproteobacteria</taxon>
        <taxon>Oceanospirillales</taxon>
        <taxon>Oceanospirillaceae</taxon>
        <taxon>Marinomonas</taxon>
    </lineage>
</organism>
<feature type="domain" description="Reverse transcriptase" evidence="2">
    <location>
        <begin position="1"/>
        <end position="269"/>
    </location>
</feature>
<evidence type="ECO:0000313" key="3">
    <source>
        <dbReference type="EMBL" id="TDO96685.1"/>
    </source>
</evidence>
<keyword evidence="4" id="KW-1185">Reference proteome</keyword>
<dbReference type="GO" id="GO:0003964">
    <property type="term" value="F:RNA-directed DNA polymerase activity"/>
    <property type="evidence" value="ECO:0007669"/>
    <property type="project" value="UniProtKB-KW"/>
</dbReference>
<proteinExistence type="inferred from homology"/>
<protein>
    <submittedName>
        <fullName evidence="3">Retron-type reverse transcriptase</fullName>
    </submittedName>
</protein>
<comment type="caution">
    <text evidence="3">The sequence shown here is derived from an EMBL/GenBank/DDBJ whole genome shotgun (WGS) entry which is preliminary data.</text>
</comment>
<sequence length="363" mass="41641">MLELIASSSVLDKAYQWLCHRRQHTHANNDVWHLRFHWQRLKPVIQSALLNGEYQFSPCKAFSVAGESVGQWNAQDAMVIKAIALVLTEKISPKLSPHCYHLAGKGQKACVNQVKDDVSDYQYVCRSDVDSYYATIDHGVLLKQLRELIADSRVIDLIETLLNRLDDVNGHLYTVTTGINKGSSLSPLLGAIYLLEMDKTLGEYTQRHGLKYYRYMDDWLILCKTRNQLRTTVKLMNQCLTLAKQTKHPFKTYIGRIKDDGFDFLGYRVIKQSANNQKTKLTLSWKSLSNHLTKLQQLYEQGTPSEGIAEYIKRWLSWARGGVEIDLIKVIREGITSEMAKRINGTKWLEEIYGLALGEMRLI</sequence>
<comment type="similarity">
    <text evidence="1">Belongs to the bacterial reverse transcriptase family.</text>
</comment>
<dbReference type="CDD" id="cd01651">
    <property type="entry name" value="RT_G2_intron"/>
    <property type="match status" value="1"/>
</dbReference>
<name>A0A4R6M753_9GAMM</name>
<dbReference type="RefSeq" id="WP_133504196.1">
    <property type="nucleotide sequence ID" value="NZ_SNXC01000013.1"/>
</dbReference>
<dbReference type="InterPro" id="IPR000477">
    <property type="entry name" value="RT_dom"/>
</dbReference>
<evidence type="ECO:0000313" key="4">
    <source>
        <dbReference type="Proteomes" id="UP000294656"/>
    </source>
</evidence>
<dbReference type="PANTHER" id="PTHR34047">
    <property type="entry name" value="NUCLEAR INTRON MATURASE 1, MITOCHONDRIAL-RELATED"/>
    <property type="match status" value="1"/>
</dbReference>
<reference evidence="3 4" key="1">
    <citation type="submission" date="2019-03" db="EMBL/GenBank/DDBJ databases">
        <title>Genomic Encyclopedia of Type Strains, Phase III (KMG-III): the genomes of soil and plant-associated and newly described type strains.</title>
        <authorList>
            <person name="Whitman W."/>
        </authorList>
    </citation>
    <scope>NUCLEOTIDE SEQUENCE [LARGE SCALE GENOMIC DNA]</scope>
    <source>
        <strain evidence="3 4">CECT 7378</strain>
    </source>
</reference>
<dbReference type="SUPFAM" id="SSF56672">
    <property type="entry name" value="DNA/RNA polymerases"/>
    <property type="match status" value="1"/>
</dbReference>
<dbReference type="AlphaFoldDB" id="A0A4R6M753"/>
<dbReference type="OrthoDB" id="9793236at2"/>
<evidence type="ECO:0000259" key="2">
    <source>
        <dbReference type="PROSITE" id="PS50878"/>
    </source>
</evidence>
<dbReference type="InterPro" id="IPR051083">
    <property type="entry name" value="GrpII_Intron_Splice-Mob/Def"/>
</dbReference>
<dbReference type="PANTHER" id="PTHR34047:SF8">
    <property type="entry name" value="PROTEIN YKFC"/>
    <property type="match status" value="1"/>
</dbReference>
<keyword evidence="3" id="KW-0808">Transferase</keyword>
<dbReference type="Pfam" id="PF00078">
    <property type="entry name" value="RVT_1"/>
    <property type="match status" value="1"/>
</dbReference>
<evidence type="ECO:0000256" key="1">
    <source>
        <dbReference type="ARBA" id="ARBA00034120"/>
    </source>
</evidence>
<dbReference type="Proteomes" id="UP000294656">
    <property type="component" value="Unassembled WGS sequence"/>
</dbReference>
<dbReference type="InterPro" id="IPR043502">
    <property type="entry name" value="DNA/RNA_pol_sf"/>
</dbReference>
<accession>A0A4R6M753</accession>
<keyword evidence="3" id="KW-0695">RNA-directed DNA polymerase</keyword>
<keyword evidence="3" id="KW-0548">Nucleotidyltransferase</keyword>
<dbReference type="PROSITE" id="PS50878">
    <property type="entry name" value="RT_POL"/>
    <property type="match status" value="1"/>
</dbReference>